<feature type="compositionally biased region" description="Basic residues" evidence="1">
    <location>
        <begin position="22"/>
        <end position="36"/>
    </location>
</feature>
<evidence type="ECO:0000256" key="1">
    <source>
        <dbReference type="SAM" id="MobiDB-lite"/>
    </source>
</evidence>
<gene>
    <name evidence="2" type="ORF">HPLM_LOCUS21327</name>
</gene>
<reference evidence="2 3" key="2">
    <citation type="submission" date="2018-11" db="EMBL/GenBank/DDBJ databases">
        <authorList>
            <consortium name="Pathogen Informatics"/>
        </authorList>
    </citation>
    <scope>NUCLEOTIDE SEQUENCE [LARGE SCALE GENOMIC DNA]</scope>
    <source>
        <strain evidence="2 3">MHpl1</strain>
    </source>
</reference>
<evidence type="ECO:0000313" key="3">
    <source>
        <dbReference type="Proteomes" id="UP000268014"/>
    </source>
</evidence>
<proteinExistence type="predicted"/>
<feature type="compositionally biased region" description="Basic and acidic residues" evidence="1">
    <location>
        <begin position="82"/>
        <end position="92"/>
    </location>
</feature>
<feature type="compositionally biased region" description="Basic and acidic residues" evidence="1">
    <location>
        <begin position="108"/>
        <end position="118"/>
    </location>
</feature>
<reference evidence="4" key="1">
    <citation type="submission" date="2017-02" db="UniProtKB">
        <authorList>
            <consortium name="WormBaseParasite"/>
        </authorList>
    </citation>
    <scope>IDENTIFICATION</scope>
</reference>
<sequence>MVTTRRRSLAVQVSPNPSQKAGVKKSSIKKETKKKAGTTQSSSPTADPDQEREAGEPMQDSAADGLEKKVLRRRSSTAIKAPDQKKKQRLESETPAASGKKRTQPLRASDDENFKEETGSNAASEPMETARLVTAVRASSNKENEVEDDDFVNNDRKSDGGLSAADVDSDDSDFSPSHRSKLSKRRSSGQSGDGKQIRKKHSKSERSVNFVKFLSLHFPACREL</sequence>
<accession>A0A0N4XAE3</accession>
<dbReference type="AlphaFoldDB" id="A0A0N4XAE3"/>
<dbReference type="WBParaSite" id="HPLM_0002133801-mRNA-1">
    <property type="protein sequence ID" value="HPLM_0002133801-mRNA-1"/>
    <property type="gene ID" value="HPLM_0002133801"/>
</dbReference>
<keyword evidence="3" id="KW-1185">Reference proteome</keyword>
<name>A0A0N4XAE3_HAEPC</name>
<feature type="region of interest" description="Disordered" evidence="1">
    <location>
        <begin position="1"/>
        <end position="205"/>
    </location>
</feature>
<protein>
    <submittedName>
        <fullName evidence="2 4">Uncharacterized protein</fullName>
    </submittedName>
</protein>
<organism evidence="4">
    <name type="scientific">Haemonchus placei</name>
    <name type="common">Barber's pole worm</name>
    <dbReference type="NCBI Taxonomy" id="6290"/>
    <lineage>
        <taxon>Eukaryota</taxon>
        <taxon>Metazoa</taxon>
        <taxon>Ecdysozoa</taxon>
        <taxon>Nematoda</taxon>
        <taxon>Chromadorea</taxon>
        <taxon>Rhabditida</taxon>
        <taxon>Rhabditina</taxon>
        <taxon>Rhabditomorpha</taxon>
        <taxon>Strongyloidea</taxon>
        <taxon>Trichostrongylidae</taxon>
        <taxon>Haemonchus</taxon>
    </lineage>
</organism>
<evidence type="ECO:0000313" key="4">
    <source>
        <dbReference type="WBParaSite" id="HPLM_0002133801-mRNA-1"/>
    </source>
</evidence>
<dbReference type="EMBL" id="UZAF01023271">
    <property type="protein sequence ID" value="VDO89253.1"/>
    <property type="molecule type" value="Genomic_DNA"/>
</dbReference>
<feature type="compositionally biased region" description="Basic residues" evidence="1">
    <location>
        <begin position="178"/>
        <end position="187"/>
    </location>
</feature>
<evidence type="ECO:0000313" key="2">
    <source>
        <dbReference type="EMBL" id="VDO89253.1"/>
    </source>
</evidence>
<dbReference type="Proteomes" id="UP000268014">
    <property type="component" value="Unassembled WGS sequence"/>
</dbReference>